<organism evidence="2 3">
    <name type="scientific">Oryza sativa subsp. japonica</name>
    <name type="common">Rice</name>
    <dbReference type="NCBI Taxonomy" id="39947"/>
    <lineage>
        <taxon>Eukaryota</taxon>
        <taxon>Viridiplantae</taxon>
        <taxon>Streptophyta</taxon>
        <taxon>Embryophyta</taxon>
        <taxon>Tracheophyta</taxon>
        <taxon>Spermatophyta</taxon>
        <taxon>Magnoliopsida</taxon>
        <taxon>Liliopsida</taxon>
        <taxon>Poales</taxon>
        <taxon>Poaceae</taxon>
        <taxon>BOP clade</taxon>
        <taxon>Oryzoideae</taxon>
        <taxon>Oryzeae</taxon>
        <taxon>Oryzinae</taxon>
        <taxon>Oryza</taxon>
        <taxon>Oryza sativa</taxon>
    </lineage>
</organism>
<name>Q8S777_ORYSJ</name>
<dbReference type="Proteomes" id="UP000000763">
    <property type="component" value="Chromosome 10"/>
</dbReference>
<gene>
    <name evidence="2" type="primary">OSJNBa0093I09.19</name>
</gene>
<feature type="region of interest" description="Disordered" evidence="1">
    <location>
        <begin position="74"/>
        <end position="93"/>
    </location>
</feature>
<evidence type="ECO:0000313" key="3">
    <source>
        <dbReference type="Proteomes" id="UP000000763"/>
    </source>
</evidence>
<accession>Q8S777</accession>
<proteinExistence type="predicted"/>
<evidence type="ECO:0000313" key="2">
    <source>
        <dbReference type="EMBL" id="AAM08807.1"/>
    </source>
</evidence>
<reference evidence="3" key="2">
    <citation type="journal article" date="2008" name="Nucleic Acids Res.">
        <title>The rice annotation project database (RAP-DB): 2008 update.</title>
        <authorList>
            <consortium name="The rice annotation project (RAP)"/>
        </authorList>
    </citation>
    <scope>GENOME REANNOTATION</scope>
    <source>
        <strain evidence="3">cv. Nipponbare</strain>
    </source>
</reference>
<dbReference type="EMBL" id="AC090486">
    <property type="protein sequence ID" value="AAM08807.1"/>
    <property type="molecule type" value="Genomic_DNA"/>
</dbReference>
<protein>
    <submittedName>
        <fullName evidence="2">Uncharacterized protein</fullName>
    </submittedName>
</protein>
<feature type="region of interest" description="Disordered" evidence="1">
    <location>
        <begin position="132"/>
        <end position="169"/>
    </location>
</feature>
<reference evidence="3" key="1">
    <citation type="journal article" date="2005" name="Nature">
        <title>The map-based sequence of the rice genome.</title>
        <authorList>
            <consortium name="International rice genome sequencing project (IRGSP)"/>
            <person name="Matsumoto T."/>
            <person name="Wu J."/>
            <person name="Kanamori H."/>
            <person name="Katayose Y."/>
            <person name="Fujisawa M."/>
            <person name="Namiki N."/>
            <person name="Mizuno H."/>
            <person name="Yamamoto K."/>
            <person name="Antonio B.A."/>
            <person name="Baba T."/>
            <person name="Sakata K."/>
            <person name="Nagamura Y."/>
            <person name="Aoki H."/>
            <person name="Arikawa K."/>
            <person name="Arita K."/>
            <person name="Bito T."/>
            <person name="Chiden Y."/>
            <person name="Fujitsuka N."/>
            <person name="Fukunaka R."/>
            <person name="Hamada M."/>
            <person name="Harada C."/>
            <person name="Hayashi A."/>
            <person name="Hijishita S."/>
            <person name="Honda M."/>
            <person name="Hosokawa S."/>
            <person name="Ichikawa Y."/>
            <person name="Idonuma A."/>
            <person name="Iijima M."/>
            <person name="Ikeda M."/>
            <person name="Ikeno M."/>
            <person name="Ito K."/>
            <person name="Ito S."/>
            <person name="Ito T."/>
            <person name="Ito Y."/>
            <person name="Ito Y."/>
            <person name="Iwabuchi A."/>
            <person name="Kamiya K."/>
            <person name="Karasawa W."/>
            <person name="Kurita K."/>
            <person name="Katagiri S."/>
            <person name="Kikuta A."/>
            <person name="Kobayashi H."/>
            <person name="Kobayashi N."/>
            <person name="Machita K."/>
            <person name="Maehara T."/>
            <person name="Masukawa M."/>
            <person name="Mizubayashi T."/>
            <person name="Mukai Y."/>
            <person name="Nagasaki H."/>
            <person name="Nagata Y."/>
            <person name="Naito S."/>
            <person name="Nakashima M."/>
            <person name="Nakama Y."/>
            <person name="Nakamichi Y."/>
            <person name="Nakamura M."/>
            <person name="Meguro A."/>
            <person name="Negishi M."/>
            <person name="Ohta I."/>
            <person name="Ohta T."/>
            <person name="Okamoto M."/>
            <person name="Ono N."/>
            <person name="Saji S."/>
            <person name="Sakaguchi M."/>
            <person name="Sakai K."/>
            <person name="Shibata M."/>
            <person name="Shimokawa T."/>
            <person name="Song J."/>
            <person name="Takazaki Y."/>
            <person name="Terasawa K."/>
            <person name="Tsugane M."/>
            <person name="Tsuji K."/>
            <person name="Ueda S."/>
            <person name="Waki K."/>
            <person name="Yamagata H."/>
            <person name="Yamamoto M."/>
            <person name="Yamamoto S."/>
            <person name="Yamane H."/>
            <person name="Yoshiki S."/>
            <person name="Yoshihara R."/>
            <person name="Yukawa K."/>
            <person name="Zhong H."/>
            <person name="Yano M."/>
            <person name="Yuan Q."/>
            <person name="Ouyang S."/>
            <person name="Liu J."/>
            <person name="Jones K.M."/>
            <person name="Gansberger K."/>
            <person name="Moffat K."/>
            <person name="Hill J."/>
            <person name="Bera J."/>
            <person name="Fadrosh D."/>
            <person name="Jin S."/>
            <person name="Johri S."/>
            <person name="Kim M."/>
            <person name="Overton L."/>
            <person name="Reardon M."/>
            <person name="Tsitrin T."/>
            <person name="Vuong H."/>
            <person name="Weaver B."/>
            <person name="Ciecko A."/>
            <person name="Tallon L."/>
            <person name="Jackson J."/>
            <person name="Pai G."/>
            <person name="Aken S.V."/>
            <person name="Utterback T."/>
            <person name="Reidmuller S."/>
            <person name="Feldblyum T."/>
            <person name="Hsiao J."/>
            <person name="Zismann V."/>
            <person name="Iobst S."/>
            <person name="de Vazeille A.R."/>
            <person name="Buell C.R."/>
            <person name="Ying K."/>
            <person name="Li Y."/>
            <person name="Lu T."/>
            <person name="Huang Y."/>
            <person name="Zhao Q."/>
            <person name="Feng Q."/>
            <person name="Zhang L."/>
            <person name="Zhu J."/>
            <person name="Weng Q."/>
            <person name="Mu J."/>
            <person name="Lu Y."/>
            <person name="Fan D."/>
            <person name="Liu Y."/>
            <person name="Guan J."/>
            <person name="Zhang Y."/>
            <person name="Yu S."/>
            <person name="Liu X."/>
            <person name="Zhang Y."/>
            <person name="Hong G."/>
            <person name="Han B."/>
            <person name="Choisne N."/>
            <person name="Demange N."/>
            <person name="Orjeda G."/>
            <person name="Samain S."/>
            <person name="Cattolico L."/>
            <person name="Pelletier E."/>
            <person name="Couloux A."/>
            <person name="Segurens B."/>
            <person name="Wincker P."/>
            <person name="D'Hont A."/>
            <person name="Scarpelli C."/>
            <person name="Weissenbach J."/>
            <person name="Salanoubat M."/>
            <person name="Quetier F."/>
            <person name="Yu Y."/>
            <person name="Kim H.R."/>
            <person name="Rambo T."/>
            <person name="Currie J."/>
            <person name="Collura K."/>
            <person name="Luo M."/>
            <person name="Yang T."/>
            <person name="Ammiraju J.S.S."/>
            <person name="Engler F."/>
            <person name="Soderlund C."/>
            <person name="Wing R.A."/>
            <person name="Palmer L.E."/>
            <person name="de la Bastide M."/>
            <person name="Spiegel L."/>
            <person name="Nascimento L."/>
            <person name="Zutavern T."/>
            <person name="O'Shaughnessy A."/>
            <person name="Dike S."/>
            <person name="Dedhia N."/>
            <person name="Preston R."/>
            <person name="Balija V."/>
            <person name="McCombie W.R."/>
            <person name="Chow T."/>
            <person name="Chen H."/>
            <person name="Chung M."/>
            <person name="Chen C."/>
            <person name="Shaw J."/>
            <person name="Wu H."/>
            <person name="Hsiao K."/>
            <person name="Chao Y."/>
            <person name="Chu M."/>
            <person name="Cheng C."/>
            <person name="Hour A."/>
            <person name="Lee P."/>
            <person name="Lin S."/>
            <person name="Lin Y."/>
            <person name="Liou J."/>
            <person name="Liu S."/>
            <person name="Hsing Y."/>
            <person name="Raghuvanshi S."/>
            <person name="Mohanty A."/>
            <person name="Bharti A.K."/>
            <person name="Gaur A."/>
            <person name="Gupta V."/>
            <person name="Kumar D."/>
            <person name="Ravi V."/>
            <person name="Vij S."/>
            <person name="Kapur A."/>
            <person name="Khurana P."/>
            <person name="Khurana P."/>
            <person name="Khurana J.P."/>
            <person name="Tyagi A.K."/>
            <person name="Gaikwad K."/>
            <person name="Singh A."/>
            <person name="Dalal V."/>
            <person name="Srivastava S."/>
            <person name="Dixit A."/>
            <person name="Pal A.K."/>
            <person name="Ghazi I.A."/>
            <person name="Yadav M."/>
            <person name="Pandit A."/>
            <person name="Bhargava A."/>
            <person name="Sureshbabu K."/>
            <person name="Batra K."/>
            <person name="Sharma T.R."/>
            <person name="Mohapatra T."/>
            <person name="Singh N.K."/>
            <person name="Messing J."/>
            <person name="Nelson A.B."/>
            <person name="Fuks G."/>
            <person name="Kavchok S."/>
            <person name="Keizer G."/>
            <person name="Linton E."/>
            <person name="Llaca V."/>
            <person name="Song R."/>
            <person name="Tanyolac B."/>
            <person name="Young S."/>
            <person name="Ho-Il K."/>
            <person name="Hahn J.H."/>
            <person name="Sangsakoo G."/>
            <person name="Vanavichit A."/>
            <person name="de Mattos Luiz.A.T."/>
            <person name="Zimmer P.D."/>
            <person name="Malone G."/>
            <person name="Dellagostin O."/>
            <person name="de Oliveira A.C."/>
            <person name="Bevan M."/>
            <person name="Bancroft I."/>
            <person name="Minx P."/>
            <person name="Cordum H."/>
            <person name="Wilson R."/>
            <person name="Cheng Z."/>
            <person name="Jin W."/>
            <person name="Jiang J."/>
            <person name="Leong S.A."/>
            <person name="Iwama H."/>
            <person name="Gojobori T."/>
            <person name="Itoh T."/>
            <person name="Niimura Y."/>
            <person name="Fujii Y."/>
            <person name="Habara T."/>
            <person name="Sakai H."/>
            <person name="Sato Y."/>
            <person name="Wilson G."/>
            <person name="Kumar K."/>
            <person name="McCouch S."/>
            <person name="Juretic N."/>
            <person name="Hoen D."/>
            <person name="Wright S."/>
            <person name="Bruskiewich R."/>
            <person name="Bureau T."/>
            <person name="Miyao A."/>
            <person name="Hirochika H."/>
            <person name="Nishikawa T."/>
            <person name="Kadowaki K."/>
            <person name="Sugiura M."/>
            <person name="Burr B."/>
            <person name="Sasaki T."/>
        </authorList>
    </citation>
    <scope>NUCLEOTIDE SEQUENCE [LARGE SCALE GENOMIC DNA]</scope>
    <source>
        <strain evidence="3">cv. Nipponbare</strain>
    </source>
</reference>
<sequence>MAINGLRMGWAELVVWPNPRWLHWPLFSSYEREAVASAGGRRIHHGTAADAVATGDYGRDIGGQEARRCNLHRREAVGAASSGSGTPWLRARGDGRLRAGGEEATHPAAAPRPTHADLTTVGRIRHRYGRCDVGSGADPSQVTAVGRRGGGRFGRRSAQMRMARPPPWQARTSMDMEEWRRLPPRCAVVDVRSKLQQKFKLCL</sequence>
<dbReference type="AlphaFoldDB" id="Q8S777"/>
<evidence type="ECO:0000256" key="1">
    <source>
        <dbReference type="SAM" id="MobiDB-lite"/>
    </source>
</evidence>